<evidence type="ECO:0000313" key="7">
    <source>
        <dbReference type="EnsemblMetazoa" id="CapteP192792"/>
    </source>
</evidence>
<name>R7T7C6_CAPTE</name>
<feature type="domain" description="C2" evidence="4">
    <location>
        <begin position="1031"/>
        <end position="1158"/>
    </location>
</feature>
<dbReference type="STRING" id="283909.R7T7C6"/>
<dbReference type="PANTHER" id="PTHR45999:SF6">
    <property type="entry name" value="MHD2 DOMAIN-CONTAINING PROTEIN"/>
    <property type="match status" value="1"/>
</dbReference>
<dbReference type="InterPro" id="IPR035892">
    <property type="entry name" value="C2_domain_sf"/>
</dbReference>
<proteinExistence type="inferred from homology"/>
<dbReference type="SMART" id="SM00239">
    <property type="entry name" value="C2"/>
    <property type="match status" value="2"/>
</dbReference>
<dbReference type="OrthoDB" id="7976202at2759"/>
<dbReference type="EnsemblMetazoa" id="CapteT192792">
    <property type="protein sequence ID" value="CapteP192792"/>
    <property type="gene ID" value="CapteG192792"/>
</dbReference>
<dbReference type="PROSITE" id="PS50004">
    <property type="entry name" value="C2"/>
    <property type="match status" value="2"/>
</dbReference>
<dbReference type="Gene3D" id="2.60.40.150">
    <property type="entry name" value="C2 domain"/>
    <property type="match status" value="2"/>
</dbReference>
<dbReference type="Gene3D" id="1.10.357.50">
    <property type="match status" value="1"/>
</dbReference>
<dbReference type="PROSITE" id="PS51259">
    <property type="entry name" value="MHD2"/>
    <property type="match status" value="1"/>
</dbReference>
<evidence type="ECO:0000259" key="4">
    <source>
        <dbReference type="PROSITE" id="PS50004"/>
    </source>
</evidence>
<dbReference type="EMBL" id="KB311304">
    <property type="protein sequence ID" value="ELT89549.1"/>
    <property type="molecule type" value="Genomic_DNA"/>
</dbReference>
<evidence type="ECO:0000313" key="6">
    <source>
        <dbReference type="EMBL" id="ELT89549.1"/>
    </source>
</evidence>
<feature type="compositionally biased region" description="Low complexity" evidence="3">
    <location>
        <begin position="265"/>
        <end position="279"/>
    </location>
</feature>
<comment type="similarity">
    <text evidence="1">Belongs to the unc-13 family.</text>
</comment>
<feature type="domain" description="MHD2" evidence="5">
    <location>
        <begin position="906"/>
        <end position="1010"/>
    </location>
</feature>
<reference evidence="6 8" key="2">
    <citation type="journal article" date="2013" name="Nature">
        <title>Insights into bilaterian evolution from three spiralian genomes.</title>
        <authorList>
            <person name="Simakov O."/>
            <person name="Marletaz F."/>
            <person name="Cho S.J."/>
            <person name="Edsinger-Gonzales E."/>
            <person name="Havlak P."/>
            <person name="Hellsten U."/>
            <person name="Kuo D.H."/>
            <person name="Larsson T."/>
            <person name="Lv J."/>
            <person name="Arendt D."/>
            <person name="Savage R."/>
            <person name="Osoegawa K."/>
            <person name="de Jong P."/>
            <person name="Grimwood J."/>
            <person name="Chapman J.A."/>
            <person name="Shapiro H."/>
            <person name="Aerts A."/>
            <person name="Otillar R.P."/>
            <person name="Terry A.Y."/>
            <person name="Boore J.L."/>
            <person name="Grigoriev I.V."/>
            <person name="Lindberg D.R."/>
            <person name="Seaver E.C."/>
            <person name="Weisblat D.A."/>
            <person name="Putnam N.H."/>
            <person name="Rokhsar D.S."/>
        </authorList>
    </citation>
    <scope>NUCLEOTIDE SEQUENCE</scope>
    <source>
        <strain evidence="6 8">I ESC-2004</strain>
    </source>
</reference>
<evidence type="ECO:0000259" key="5">
    <source>
        <dbReference type="PROSITE" id="PS51259"/>
    </source>
</evidence>
<evidence type="ECO:0000256" key="2">
    <source>
        <dbReference type="ARBA" id="ARBA00022483"/>
    </source>
</evidence>
<dbReference type="Proteomes" id="UP000014760">
    <property type="component" value="Unassembled WGS sequence"/>
</dbReference>
<dbReference type="InterPro" id="IPR000008">
    <property type="entry name" value="C2_dom"/>
</dbReference>
<dbReference type="GO" id="GO:0099503">
    <property type="term" value="C:secretory vesicle"/>
    <property type="evidence" value="ECO:0007669"/>
    <property type="project" value="TreeGrafter"/>
</dbReference>
<evidence type="ECO:0000256" key="1">
    <source>
        <dbReference type="ARBA" id="ARBA00005823"/>
    </source>
</evidence>
<evidence type="ECO:0000256" key="3">
    <source>
        <dbReference type="SAM" id="MobiDB-lite"/>
    </source>
</evidence>
<feature type="compositionally biased region" description="Low complexity" evidence="3">
    <location>
        <begin position="80"/>
        <end position="101"/>
    </location>
</feature>
<reference evidence="8" key="1">
    <citation type="submission" date="2012-12" db="EMBL/GenBank/DDBJ databases">
        <authorList>
            <person name="Hellsten U."/>
            <person name="Grimwood J."/>
            <person name="Chapman J.A."/>
            <person name="Shapiro H."/>
            <person name="Aerts A."/>
            <person name="Otillar R.P."/>
            <person name="Terry A.Y."/>
            <person name="Boore J.L."/>
            <person name="Simakov O."/>
            <person name="Marletaz F."/>
            <person name="Cho S.-J."/>
            <person name="Edsinger-Gonzales E."/>
            <person name="Havlak P."/>
            <person name="Kuo D.-H."/>
            <person name="Larsson T."/>
            <person name="Lv J."/>
            <person name="Arendt D."/>
            <person name="Savage R."/>
            <person name="Osoegawa K."/>
            <person name="de Jong P."/>
            <person name="Lindberg D.R."/>
            <person name="Seaver E.C."/>
            <person name="Weisblat D.A."/>
            <person name="Putnam N.H."/>
            <person name="Grigoriev I.V."/>
            <person name="Rokhsar D.S."/>
        </authorList>
    </citation>
    <scope>NUCLEOTIDE SEQUENCE</scope>
    <source>
        <strain evidence="8">I ESC-2004</strain>
    </source>
</reference>
<feature type="region of interest" description="Disordered" evidence="3">
    <location>
        <begin position="263"/>
        <end position="290"/>
    </location>
</feature>
<feature type="domain" description="C2" evidence="4">
    <location>
        <begin position="208"/>
        <end position="367"/>
    </location>
</feature>
<reference evidence="7" key="3">
    <citation type="submission" date="2015-06" db="UniProtKB">
        <authorList>
            <consortium name="EnsemblMetazoa"/>
        </authorList>
    </citation>
    <scope>IDENTIFICATION</scope>
</reference>
<keyword evidence="8" id="KW-1185">Reference proteome</keyword>
<dbReference type="EMBL" id="AMQN01014800">
    <property type="status" value="NOT_ANNOTATED_CDS"/>
    <property type="molecule type" value="Genomic_DNA"/>
</dbReference>
<dbReference type="GO" id="GO:0006887">
    <property type="term" value="P:exocytosis"/>
    <property type="evidence" value="ECO:0007669"/>
    <property type="project" value="UniProtKB-KW"/>
</dbReference>
<dbReference type="HOGENOM" id="CLU_249260_0_0_1"/>
<sequence>MDRCRGGPYVNFVLQDSEDSDLSSGSLSRQECLDVVEDGFKDKQEPLTRKKSLTDKLVSLVQKYPSGGTGNTKASCTLTASEGSSSSKPKPSGGAGKKGSSSLLSVGSLVMSRSRVIGACSGTEDKVPKPEYKLKLVAMLVGEERDKIPQPSTETKGRPAYSWAENDTDYCYKQLLPSVVNPLGAPDTRPGFRPMDLAEFTRQLFQVEKRDHQIRIREVQQNRPSNIVLSAIVVEAKGIKPIGCTGLSDPYCLLSVQKAKSPMVSPKASPRSSPHSSPSVTRKTSGARLSTDIETPIKSTRTVKSTLYPKWNEEFELDVSSLHTEELYLSIWDDNFKVDDEMQNLTKENKHGGLRGFFKPRRNHVDGKISGGLIGHCKLPVRSVPASGCDNWFELFMDKKRKIKGFGQIRLKLQLSVKQDVDVLDGVESDQCSIEDYHKIVQKVFSYHALSTSLDIGEDSQQSTPTIELSKEGLPIIKQLPEQSQTVLNQFAVQNHFSKVTQKLMELVVLLEMSVNNNRLCQISDRFVKDAINSLEAEWTQVKSVDFNFNEDSKVRILTETEISLFEKAVSRFIQDVVTELQSKSSLLIPVMFPPCEIDLEGLTNNIQMAVSLVNVHLHITQGDEHCQKELSDIFIKKLQNDVRVWLDDQLSQIQSSAKDPVISKTKLFVQVLQDAMHLTTPIFSVSQYFSRMGFDYFKLLSSTMEKRLSCEAKQLMHQIDSYQIKYHRYAVNIRDSSTASLQLYMSLKGFFQTIRANLSDRYVVQVTSLVKYSNSSVDILSCFAKITTEWRQIDFSDADIASLGVTKITDTICDGVKWYVEKVMVILENNGYYDCDDNQQFDVTDQLCITMNNIDHIKDYLTKLPALLDWDIVTNNFAIKHESDAVGCQALRTLHNLVDGAREDAMSVDPLLDYLESNLRVLFDKLEGNIFRCFLEEIWRSEIGIFSDTLLKGQSPEYYSTMLSNLTSLRAYFNRGGVDPVATDCDQYCALTELLKLNTLSSMDLMLSYYKSLTSATGTPSSCFGHITTKVGFRKTSTDELDNTVSIHVKVTQATHLPGMTRKDLSDPFVVVRLCPLSLYSQIHSQRTGVQPATTNPCFNQSFVFDRIPNSLCSAKGAMVSLTVWHHDPILPNDFLGEVLLPLTDLPEISNVQDIEDMPAVMMSLKRPPEPSDGPFQVLKERGNNNDLSAKMLVEHREINTGHQTFFQFSAPVRFFMTKVIGKKSDVVGRYNGPTGIAESL</sequence>
<dbReference type="PANTHER" id="PTHR45999">
    <property type="entry name" value="UNC-13-4A, ISOFORM B"/>
    <property type="match status" value="1"/>
</dbReference>
<dbReference type="InterPro" id="IPR014772">
    <property type="entry name" value="Munc13_dom-2"/>
</dbReference>
<dbReference type="Pfam" id="PF00168">
    <property type="entry name" value="C2"/>
    <property type="match status" value="2"/>
</dbReference>
<evidence type="ECO:0000313" key="8">
    <source>
        <dbReference type="Proteomes" id="UP000014760"/>
    </source>
</evidence>
<dbReference type="OMA" id="EWEANCN"/>
<dbReference type="InterPro" id="IPR052095">
    <property type="entry name" value="UNC-13_domain"/>
</dbReference>
<protein>
    <submittedName>
        <fullName evidence="6 7">Uncharacterized protein</fullName>
    </submittedName>
</protein>
<feature type="region of interest" description="Disordered" evidence="3">
    <location>
        <begin position="62"/>
        <end position="101"/>
    </location>
</feature>
<keyword evidence="2" id="KW-0268">Exocytosis</keyword>
<organism evidence="6">
    <name type="scientific">Capitella teleta</name>
    <name type="common">Polychaete worm</name>
    <dbReference type="NCBI Taxonomy" id="283909"/>
    <lineage>
        <taxon>Eukaryota</taxon>
        <taxon>Metazoa</taxon>
        <taxon>Spiralia</taxon>
        <taxon>Lophotrochozoa</taxon>
        <taxon>Annelida</taxon>
        <taxon>Polychaeta</taxon>
        <taxon>Sedentaria</taxon>
        <taxon>Scolecida</taxon>
        <taxon>Capitellidae</taxon>
        <taxon>Capitella</taxon>
    </lineage>
</organism>
<accession>R7T7C6</accession>
<dbReference type="SUPFAM" id="SSF49562">
    <property type="entry name" value="C2 domain (Calcium/lipid-binding domain, CaLB)"/>
    <property type="match status" value="2"/>
</dbReference>
<gene>
    <name evidence="6" type="ORF">CAPTEDRAFT_192792</name>
</gene>
<dbReference type="AlphaFoldDB" id="R7T7C6"/>